<evidence type="ECO:0000256" key="2">
    <source>
        <dbReference type="ARBA" id="ARBA00023015"/>
    </source>
</evidence>
<keyword evidence="1" id="KW-0678">Repressor</keyword>
<dbReference type="PRINTS" id="PR00455">
    <property type="entry name" value="HTHTETR"/>
</dbReference>
<dbReference type="Proteomes" id="UP000318943">
    <property type="component" value="Unassembled WGS sequence"/>
</dbReference>
<comment type="caution">
    <text evidence="7">The sequence shown here is derived from an EMBL/GenBank/DDBJ whole genome shotgun (WGS) entry which is preliminary data.</text>
</comment>
<dbReference type="SUPFAM" id="SSF46689">
    <property type="entry name" value="Homeodomain-like"/>
    <property type="match status" value="1"/>
</dbReference>
<dbReference type="PANTHER" id="PTHR47506">
    <property type="entry name" value="TRANSCRIPTIONAL REGULATORY PROTEIN"/>
    <property type="match status" value="1"/>
</dbReference>
<dbReference type="Gene3D" id="1.10.357.10">
    <property type="entry name" value="Tetracycline Repressor, domain 2"/>
    <property type="match status" value="1"/>
</dbReference>
<dbReference type="PROSITE" id="PS50977">
    <property type="entry name" value="HTH_TETR_2"/>
    <property type="match status" value="1"/>
</dbReference>
<dbReference type="InterPro" id="IPR036271">
    <property type="entry name" value="Tet_transcr_reg_TetR-rel_C_sf"/>
</dbReference>
<dbReference type="Gene3D" id="1.10.10.60">
    <property type="entry name" value="Homeodomain-like"/>
    <property type="match status" value="1"/>
</dbReference>
<organism evidence="7 8">
    <name type="scientific">Cupriavidus campinensis</name>
    <dbReference type="NCBI Taxonomy" id="151783"/>
    <lineage>
        <taxon>Bacteria</taxon>
        <taxon>Pseudomonadati</taxon>
        <taxon>Pseudomonadota</taxon>
        <taxon>Betaproteobacteria</taxon>
        <taxon>Burkholderiales</taxon>
        <taxon>Burkholderiaceae</taxon>
        <taxon>Cupriavidus</taxon>
    </lineage>
</organism>
<accession>A0ABY3ES72</accession>
<evidence type="ECO:0000256" key="3">
    <source>
        <dbReference type="ARBA" id="ARBA00023125"/>
    </source>
</evidence>
<evidence type="ECO:0000256" key="5">
    <source>
        <dbReference type="PROSITE-ProRule" id="PRU00335"/>
    </source>
</evidence>
<gene>
    <name evidence="7" type="ORF">FGG12_04800</name>
</gene>
<dbReference type="PANTHER" id="PTHR47506:SF7">
    <property type="entry name" value="TRANSCRIPTIONAL REGULATORY PROTEIN"/>
    <property type="match status" value="1"/>
</dbReference>
<feature type="domain" description="HTH tetR-type" evidence="6">
    <location>
        <begin position="10"/>
        <end position="70"/>
    </location>
</feature>
<dbReference type="SUPFAM" id="SSF48498">
    <property type="entry name" value="Tetracyclin repressor-like, C-terminal domain"/>
    <property type="match status" value="1"/>
</dbReference>
<keyword evidence="3 5" id="KW-0238">DNA-binding</keyword>
<proteinExistence type="predicted"/>
<sequence length="209" mass="21911">MARASRAVASQHKAAIEAASAKLIRERGPHAVSVAEIMANAGLTHGGFYGHFASKDDLVAVACRRAFEEGDQRWDRRIAGAGGDRQTARRALVAAYLTPAHRDHAAEGCAASALAADVAREDADKPVRPVYREGLSALIDKWLSTAPADLPEAEARRRALVEVSAMAGALMLARATTGDPLSEAILDATRAWLLGEDAAEAAPEPSPAG</sequence>
<keyword evidence="2" id="KW-0805">Transcription regulation</keyword>
<evidence type="ECO:0000313" key="8">
    <source>
        <dbReference type="Proteomes" id="UP000318943"/>
    </source>
</evidence>
<evidence type="ECO:0000256" key="4">
    <source>
        <dbReference type="ARBA" id="ARBA00023163"/>
    </source>
</evidence>
<dbReference type="RefSeq" id="WP_144196508.1">
    <property type="nucleotide sequence ID" value="NZ_VCIZ01000002.1"/>
</dbReference>
<keyword evidence="4" id="KW-0804">Transcription</keyword>
<dbReference type="InterPro" id="IPR001647">
    <property type="entry name" value="HTH_TetR"/>
</dbReference>
<feature type="DNA-binding region" description="H-T-H motif" evidence="5">
    <location>
        <begin position="33"/>
        <end position="52"/>
    </location>
</feature>
<dbReference type="EMBL" id="VCIZ01000002">
    <property type="protein sequence ID" value="TSP13806.1"/>
    <property type="molecule type" value="Genomic_DNA"/>
</dbReference>
<reference evidence="7 8" key="1">
    <citation type="submission" date="2019-05" db="EMBL/GenBank/DDBJ databases">
        <title>Whole genome sequence analysis of Cupriavidus campinensis S14E4C strain.</title>
        <authorList>
            <person name="Abbaszade G."/>
            <person name="Szabo A."/>
            <person name="Toumi M."/>
            <person name="Toth E."/>
        </authorList>
    </citation>
    <scope>NUCLEOTIDE SEQUENCE [LARGE SCALE GENOMIC DNA]</scope>
    <source>
        <strain evidence="7 8">S14E4C</strain>
    </source>
</reference>
<keyword evidence="8" id="KW-1185">Reference proteome</keyword>
<dbReference type="Pfam" id="PF00440">
    <property type="entry name" value="TetR_N"/>
    <property type="match status" value="1"/>
</dbReference>
<dbReference type="InterPro" id="IPR009057">
    <property type="entry name" value="Homeodomain-like_sf"/>
</dbReference>
<evidence type="ECO:0000259" key="6">
    <source>
        <dbReference type="PROSITE" id="PS50977"/>
    </source>
</evidence>
<name>A0ABY3ES72_9BURK</name>
<dbReference type="InterPro" id="IPR023772">
    <property type="entry name" value="DNA-bd_HTH_TetR-type_CS"/>
</dbReference>
<protein>
    <submittedName>
        <fullName evidence="7">TetR/AcrR family transcriptional regulator</fullName>
    </submittedName>
</protein>
<evidence type="ECO:0000313" key="7">
    <source>
        <dbReference type="EMBL" id="TSP13806.1"/>
    </source>
</evidence>
<evidence type="ECO:0000256" key="1">
    <source>
        <dbReference type="ARBA" id="ARBA00022491"/>
    </source>
</evidence>
<dbReference type="PROSITE" id="PS01081">
    <property type="entry name" value="HTH_TETR_1"/>
    <property type="match status" value="1"/>
</dbReference>